<evidence type="ECO:0000256" key="7">
    <source>
        <dbReference type="ARBA" id="ARBA00023136"/>
    </source>
</evidence>
<keyword evidence="3" id="KW-0337">GPI-anchor biosynthesis</keyword>
<keyword evidence="4 8" id="KW-0812">Transmembrane</keyword>
<sequence length="207" mass="24025">MIYLRIWKADVKFFIFASLSFCITAILLGLAITYHSHTELLFVNNTHCTELYGTYVATISTVVLLYPQKFIWTIACFFYAGLRIFWAWSYSYLYENCKAFGNQKSWYRYFCFFIKLDSTIEILGLYIAFHVSTEENFPLHGIGFFIFGLAAICNMIANVSLQYSSGYSNRTKRTFRLKIALIICYMIIGAFMVVLYPLYLEICSVTG</sequence>
<evidence type="ECO:0000256" key="1">
    <source>
        <dbReference type="ARBA" id="ARBA00004653"/>
    </source>
</evidence>
<name>A0A915K045_ROMCU</name>
<keyword evidence="6" id="KW-0333">Golgi apparatus</keyword>
<organism evidence="10 11">
    <name type="scientific">Romanomermis culicivorax</name>
    <name type="common">Nematode worm</name>
    <dbReference type="NCBI Taxonomy" id="13658"/>
    <lineage>
        <taxon>Eukaryota</taxon>
        <taxon>Metazoa</taxon>
        <taxon>Ecdysozoa</taxon>
        <taxon>Nematoda</taxon>
        <taxon>Enoplea</taxon>
        <taxon>Dorylaimia</taxon>
        <taxon>Mermithida</taxon>
        <taxon>Mermithoidea</taxon>
        <taxon>Mermithidae</taxon>
        <taxon>Romanomermis</taxon>
    </lineage>
</organism>
<evidence type="ECO:0000256" key="4">
    <source>
        <dbReference type="ARBA" id="ARBA00022692"/>
    </source>
</evidence>
<evidence type="ECO:0000259" key="9">
    <source>
        <dbReference type="Pfam" id="PF10277"/>
    </source>
</evidence>
<feature type="transmembrane region" description="Helical" evidence="8">
    <location>
        <begin position="12"/>
        <end position="34"/>
    </location>
</feature>
<feature type="transmembrane region" description="Helical" evidence="8">
    <location>
        <begin position="179"/>
        <end position="199"/>
    </location>
</feature>
<dbReference type="GO" id="GO:0000139">
    <property type="term" value="C:Golgi membrane"/>
    <property type="evidence" value="ECO:0007669"/>
    <property type="project" value="UniProtKB-SubCell"/>
</dbReference>
<dbReference type="InterPro" id="IPR019402">
    <property type="entry name" value="CWH43_N"/>
</dbReference>
<feature type="transmembrane region" description="Helical" evidence="8">
    <location>
        <begin position="70"/>
        <end position="94"/>
    </location>
</feature>
<protein>
    <recommendedName>
        <fullName evidence="9">CWH43-like N-terminal domain-containing protein</fullName>
    </recommendedName>
</protein>
<dbReference type="Pfam" id="PF10277">
    <property type="entry name" value="Frag1"/>
    <property type="match status" value="1"/>
</dbReference>
<dbReference type="AlphaFoldDB" id="A0A915K045"/>
<evidence type="ECO:0000256" key="6">
    <source>
        <dbReference type="ARBA" id="ARBA00023034"/>
    </source>
</evidence>
<reference evidence="11" key="1">
    <citation type="submission" date="2022-11" db="UniProtKB">
        <authorList>
            <consortium name="WormBaseParasite"/>
        </authorList>
    </citation>
    <scope>IDENTIFICATION</scope>
</reference>
<dbReference type="PANTHER" id="PTHR12892:SF11">
    <property type="entry name" value="POST-GPI ATTACHMENT TO PROTEINS FACTOR 2"/>
    <property type="match status" value="1"/>
</dbReference>
<evidence type="ECO:0000256" key="8">
    <source>
        <dbReference type="SAM" id="Phobius"/>
    </source>
</evidence>
<dbReference type="WBParaSite" id="nRc.2.0.1.t32037-RA">
    <property type="protein sequence ID" value="nRc.2.0.1.t32037-RA"/>
    <property type="gene ID" value="nRc.2.0.1.g32037"/>
</dbReference>
<proteinExistence type="inferred from homology"/>
<keyword evidence="7 8" id="KW-0472">Membrane</keyword>
<dbReference type="GO" id="GO:0005789">
    <property type="term" value="C:endoplasmic reticulum membrane"/>
    <property type="evidence" value="ECO:0007669"/>
    <property type="project" value="TreeGrafter"/>
</dbReference>
<accession>A0A915K045</accession>
<evidence type="ECO:0000256" key="2">
    <source>
        <dbReference type="ARBA" id="ARBA00007414"/>
    </source>
</evidence>
<evidence type="ECO:0000256" key="3">
    <source>
        <dbReference type="ARBA" id="ARBA00022502"/>
    </source>
</evidence>
<keyword evidence="10" id="KW-1185">Reference proteome</keyword>
<feature type="transmembrane region" description="Helical" evidence="8">
    <location>
        <begin position="141"/>
        <end position="159"/>
    </location>
</feature>
<dbReference type="GO" id="GO:0006506">
    <property type="term" value="P:GPI anchor biosynthetic process"/>
    <property type="evidence" value="ECO:0007669"/>
    <property type="project" value="UniProtKB-KW"/>
</dbReference>
<dbReference type="Proteomes" id="UP000887565">
    <property type="component" value="Unplaced"/>
</dbReference>
<comment type="subcellular location">
    <subcellularLocation>
        <location evidence="1">Golgi apparatus membrane</location>
        <topology evidence="1">Multi-pass membrane protein</topology>
    </subcellularLocation>
</comment>
<evidence type="ECO:0000313" key="11">
    <source>
        <dbReference type="WBParaSite" id="nRc.2.0.1.t32037-RA"/>
    </source>
</evidence>
<dbReference type="InterPro" id="IPR039545">
    <property type="entry name" value="PGAP2"/>
</dbReference>
<keyword evidence="5 8" id="KW-1133">Transmembrane helix</keyword>
<feature type="domain" description="CWH43-like N-terminal" evidence="9">
    <location>
        <begin position="14"/>
        <end position="199"/>
    </location>
</feature>
<evidence type="ECO:0000256" key="5">
    <source>
        <dbReference type="ARBA" id="ARBA00022989"/>
    </source>
</evidence>
<feature type="transmembrane region" description="Helical" evidence="8">
    <location>
        <begin position="106"/>
        <end position="129"/>
    </location>
</feature>
<dbReference type="PANTHER" id="PTHR12892">
    <property type="entry name" value="FGF RECEPTOR ACTIVATING PROTEIN 1"/>
    <property type="match status" value="1"/>
</dbReference>
<evidence type="ECO:0000313" key="10">
    <source>
        <dbReference type="Proteomes" id="UP000887565"/>
    </source>
</evidence>
<comment type="similarity">
    <text evidence="2">Belongs to the PGAP2 family.</text>
</comment>